<gene>
    <name evidence="3" type="ORF">CYY_004205</name>
</gene>
<dbReference type="Gene3D" id="1.20.120.520">
    <property type="entry name" value="nmb1532 protein domain like"/>
    <property type="match status" value="1"/>
</dbReference>
<evidence type="ECO:0000313" key="3">
    <source>
        <dbReference type="EMBL" id="KAF2074500.1"/>
    </source>
</evidence>
<protein>
    <recommendedName>
        <fullName evidence="2">Hemerythrin-like domain-containing protein</fullName>
    </recommendedName>
</protein>
<dbReference type="Pfam" id="PF01814">
    <property type="entry name" value="Hemerythrin"/>
    <property type="match status" value="1"/>
</dbReference>
<proteinExistence type="predicted"/>
<accession>A0A8J4PVN2</accession>
<dbReference type="OrthoDB" id="19447at2759"/>
<feature type="compositionally biased region" description="Low complexity" evidence="1">
    <location>
        <begin position="30"/>
        <end position="50"/>
    </location>
</feature>
<feature type="region of interest" description="Disordered" evidence="1">
    <location>
        <begin position="178"/>
        <end position="213"/>
    </location>
</feature>
<dbReference type="EMBL" id="AJWJ01000144">
    <property type="protein sequence ID" value="KAF2074500.1"/>
    <property type="molecule type" value="Genomic_DNA"/>
</dbReference>
<comment type="caution">
    <text evidence="3">The sequence shown here is derived from an EMBL/GenBank/DDBJ whole genome shotgun (WGS) entry which is preliminary data.</text>
</comment>
<reference evidence="3" key="1">
    <citation type="submission" date="2020-01" db="EMBL/GenBank/DDBJ databases">
        <title>Development of genomics and gene disruption for Polysphondylium violaceum indicates a role for the polyketide synthase stlB in stalk morphogenesis.</title>
        <authorList>
            <person name="Narita B."/>
            <person name="Kawabe Y."/>
            <person name="Kin K."/>
            <person name="Saito T."/>
            <person name="Gibbs R."/>
            <person name="Kuspa A."/>
            <person name="Muzny D."/>
            <person name="Queller D."/>
            <person name="Richards S."/>
            <person name="Strassman J."/>
            <person name="Sucgang R."/>
            <person name="Worley K."/>
            <person name="Schaap P."/>
        </authorList>
    </citation>
    <scope>NUCLEOTIDE SEQUENCE</scope>
    <source>
        <strain evidence="3">QSvi11</strain>
    </source>
</reference>
<organism evidence="3 4">
    <name type="scientific">Polysphondylium violaceum</name>
    <dbReference type="NCBI Taxonomy" id="133409"/>
    <lineage>
        <taxon>Eukaryota</taxon>
        <taxon>Amoebozoa</taxon>
        <taxon>Evosea</taxon>
        <taxon>Eumycetozoa</taxon>
        <taxon>Dictyostelia</taxon>
        <taxon>Dictyosteliales</taxon>
        <taxon>Dictyosteliaceae</taxon>
        <taxon>Polysphondylium</taxon>
    </lineage>
</organism>
<dbReference type="CDD" id="cd12108">
    <property type="entry name" value="Hr-like"/>
    <property type="match status" value="1"/>
</dbReference>
<keyword evidence="4" id="KW-1185">Reference proteome</keyword>
<evidence type="ECO:0000313" key="4">
    <source>
        <dbReference type="Proteomes" id="UP000695562"/>
    </source>
</evidence>
<dbReference type="AlphaFoldDB" id="A0A8J4PVN2"/>
<sequence>MEPELKNIDDSSLVVTIKLDDTEEIKQDPPVETTVEPVKVETETTPTPVEEVIVETTPVPVEEVKVETTPAPVEEVKVEPTPVPVEEVKIETTPVPVEELKVESTPAPVEEIKVEPTPVPVEEVKIETTPAPVEEVKVETTSAPIEEVKVETTPAPVQETKVETTSTPVEEVKVEAPTQVETTPVVESTSTPVQEIKTESTSEAGASSSNARPENDMKQYFEADNFHLHGWLWAHISIKRVYGLVEKKLNKGFEPKNRKEVEEFVRAVQTVADYLHSHHDHEEDFVWAWIKEFDPTTEETLTLMDKQHNEWIEKNKELDAILTRIKETKTIETSASEGFKEIFDQLAENIHYQCDVIYSHFYDEERLLLPIALKISKEGQQKVGKMIHDRIQKESNKNFSLCCMIDTAKHDKVFADSFNNTLPWFVRKVIGGLLWKKEYKWFLAILEN</sequence>
<dbReference type="Proteomes" id="UP000695562">
    <property type="component" value="Unassembled WGS sequence"/>
</dbReference>
<name>A0A8J4PVN2_9MYCE</name>
<dbReference type="InterPro" id="IPR012312">
    <property type="entry name" value="Hemerythrin-like"/>
</dbReference>
<feature type="compositionally biased region" description="Low complexity" evidence="1">
    <location>
        <begin position="178"/>
        <end position="209"/>
    </location>
</feature>
<evidence type="ECO:0000259" key="2">
    <source>
        <dbReference type="Pfam" id="PF01814"/>
    </source>
</evidence>
<evidence type="ECO:0000256" key="1">
    <source>
        <dbReference type="SAM" id="MobiDB-lite"/>
    </source>
</evidence>
<feature type="domain" description="Hemerythrin-like" evidence="2">
    <location>
        <begin position="235"/>
        <end position="348"/>
    </location>
</feature>
<feature type="region of interest" description="Disordered" evidence="1">
    <location>
        <begin position="24"/>
        <end position="50"/>
    </location>
</feature>